<proteinExistence type="predicted"/>
<comment type="caution">
    <text evidence="1">The sequence shown here is derived from an EMBL/GenBank/DDBJ whole genome shotgun (WGS) entry which is preliminary data.</text>
</comment>
<dbReference type="Proteomes" id="UP000823388">
    <property type="component" value="Chromosome 1K"/>
</dbReference>
<evidence type="ECO:0000313" key="2">
    <source>
        <dbReference type="Proteomes" id="UP000823388"/>
    </source>
</evidence>
<organism evidence="1 2">
    <name type="scientific">Panicum virgatum</name>
    <name type="common">Blackwell switchgrass</name>
    <dbReference type="NCBI Taxonomy" id="38727"/>
    <lineage>
        <taxon>Eukaryota</taxon>
        <taxon>Viridiplantae</taxon>
        <taxon>Streptophyta</taxon>
        <taxon>Embryophyta</taxon>
        <taxon>Tracheophyta</taxon>
        <taxon>Spermatophyta</taxon>
        <taxon>Magnoliopsida</taxon>
        <taxon>Liliopsida</taxon>
        <taxon>Poales</taxon>
        <taxon>Poaceae</taxon>
        <taxon>PACMAD clade</taxon>
        <taxon>Panicoideae</taxon>
        <taxon>Panicodae</taxon>
        <taxon>Paniceae</taxon>
        <taxon>Panicinae</taxon>
        <taxon>Panicum</taxon>
        <taxon>Panicum sect. Hiantes</taxon>
    </lineage>
</organism>
<protein>
    <submittedName>
        <fullName evidence="1">Uncharacterized protein</fullName>
    </submittedName>
</protein>
<keyword evidence="2" id="KW-1185">Reference proteome</keyword>
<name>A0A8T0XK22_PANVG</name>
<dbReference type="AlphaFoldDB" id="A0A8T0XK22"/>
<reference evidence="1" key="1">
    <citation type="submission" date="2020-05" db="EMBL/GenBank/DDBJ databases">
        <title>WGS assembly of Panicum virgatum.</title>
        <authorList>
            <person name="Lovell J.T."/>
            <person name="Jenkins J."/>
            <person name="Shu S."/>
            <person name="Juenger T.E."/>
            <person name="Schmutz J."/>
        </authorList>
    </citation>
    <scope>NUCLEOTIDE SEQUENCE</scope>
    <source>
        <strain evidence="1">AP13</strain>
    </source>
</reference>
<evidence type="ECO:0000313" key="1">
    <source>
        <dbReference type="EMBL" id="KAG2660270.1"/>
    </source>
</evidence>
<sequence length="124" mass="14129">MDVYFLSCNYYKTQSISEDYIFATDKKIAPALVNRRECTPNKASCVYMVTNSTKLAHSVWCFSFVHIQSSNRHETGEAYHGLFDLISVLPRKHLISTCLLSQPSGIQVYELYSNATDSIRIQHA</sequence>
<dbReference type="EMBL" id="CM029037">
    <property type="protein sequence ID" value="KAG2660270.1"/>
    <property type="molecule type" value="Genomic_DNA"/>
</dbReference>
<accession>A0A8T0XK22</accession>
<gene>
    <name evidence="1" type="ORF">PVAP13_1KG417510</name>
</gene>